<proteinExistence type="predicted"/>
<dbReference type="VEuPathDB" id="CryptoDB:Vbra_11044"/>
<sequence length="176" mass="18559">MGAAGCLVFAVHCMAQGGWMDSTIRGLLTLRTGCSYIAIAIMAWGLAAFFDGGVLDEIYGTAAVLCGLLGVFAASSKDGGMLGTFYWVLGGMVVSTAGYGLVLASEVLGWLDWGKFGSNIVLWDRSQALFYTGCLCAAFVLQVCGLCVTRGLLEVVQQGGDGEEWMSAEQLKIIQQ</sequence>
<keyword evidence="1" id="KW-0472">Membrane</keyword>
<evidence type="ECO:0000313" key="3">
    <source>
        <dbReference type="Proteomes" id="UP000041254"/>
    </source>
</evidence>
<feature type="transmembrane region" description="Helical" evidence="1">
    <location>
        <begin position="86"/>
        <end position="108"/>
    </location>
</feature>
<name>A0A0G4EB10_VITBC</name>
<dbReference type="EMBL" id="CDMY01000098">
    <property type="protein sequence ID" value="CEL92660.1"/>
    <property type="molecule type" value="Genomic_DNA"/>
</dbReference>
<dbReference type="Proteomes" id="UP000041254">
    <property type="component" value="Unassembled WGS sequence"/>
</dbReference>
<reference evidence="2 3" key="1">
    <citation type="submission" date="2014-11" db="EMBL/GenBank/DDBJ databases">
        <authorList>
            <person name="Zhu J."/>
            <person name="Qi W."/>
            <person name="Song R."/>
        </authorList>
    </citation>
    <scope>NUCLEOTIDE SEQUENCE [LARGE SCALE GENOMIC DNA]</scope>
</reference>
<evidence type="ECO:0000313" key="2">
    <source>
        <dbReference type="EMBL" id="CEL92660.1"/>
    </source>
</evidence>
<dbReference type="InParanoid" id="A0A0G4EB10"/>
<keyword evidence="3" id="KW-1185">Reference proteome</keyword>
<accession>A0A0G4EB10</accession>
<feature type="transmembrane region" description="Helical" evidence="1">
    <location>
        <begin position="58"/>
        <end position="74"/>
    </location>
</feature>
<protein>
    <submittedName>
        <fullName evidence="2">Uncharacterized protein</fullName>
    </submittedName>
</protein>
<keyword evidence="1" id="KW-1133">Transmembrane helix</keyword>
<dbReference type="PhylomeDB" id="A0A0G4EB10"/>
<dbReference type="AlphaFoldDB" id="A0A0G4EB10"/>
<feature type="transmembrane region" description="Helical" evidence="1">
    <location>
        <begin position="128"/>
        <end position="148"/>
    </location>
</feature>
<evidence type="ECO:0000256" key="1">
    <source>
        <dbReference type="SAM" id="Phobius"/>
    </source>
</evidence>
<feature type="transmembrane region" description="Helical" evidence="1">
    <location>
        <begin position="28"/>
        <end position="46"/>
    </location>
</feature>
<organism evidence="2 3">
    <name type="scientific">Vitrella brassicaformis (strain CCMP3155)</name>
    <dbReference type="NCBI Taxonomy" id="1169540"/>
    <lineage>
        <taxon>Eukaryota</taxon>
        <taxon>Sar</taxon>
        <taxon>Alveolata</taxon>
        <taxon>Colpodellida</taxon>
        <taxon>Vitrellaceae</taxon>
        <taxon>Vitrella</taxon>
    </lineage>
</organism>
<keyword evidence="1" id="KW-0812">Transmembrane</keyword>
<gene>
    <name evidence="2" type="ORF">Vbra_11044</name>
</gene>